<dbReference type="Proteomes" id="UP000248012">
    <property type="component" value="Unassembled WGS sequence"/>
</dbReference>
<keyword evidence="5 6" id="KW-0472">Membrane</keyword>
<evidence type="ECO:0000256" key="6">
    <source>
        <dbReference type="RuleBase" id="RU363076"/>
    </source>
</evidence>
<comment type="subcellular location">
    <subcellularLocation>
        <location evidence="6">Cell membrane</location>
        <topology evidence="6">Multi-pass membrane protein</topology>
    </subcellularLocation>
    <subcellularLocation>
        <location evidence="1">Membrane</location>
    </subcellularLocation>
</comment>
<dbReference type="RefSeq" id="WP_110795717.1">
    <property type="nucleotide sequence ID" value="NZ_KZ826483.1"/>
</dbReference>
<accession>A0A2V4NNT4</accession>
<keyword evidence="3 6" id="KW-0812">Transmembrane</keyword>
<dbReference type="Pfam" id="PF02104">
    <property type="entry name" value="SURF1"/>
    <property type="match status" value="1"/>
</dbReference>
<evidence type="ECO:0000313" key="7">
    <source>
        <dbReference type="EMBL" id="PYC48067.1"/>
    </source>
</evidence>
<keyword evidence="4 6" id="KW-1133">Transmembrane helix</keyword>
<keyword evidence="6" id="KW-1003">Cell membrane</keyword>
<dbReference type="AlphaFoldDB" id="A0A2V4NNT4"/>
<reference evidence="7 8" key="1">
    <citation type="submission" date="2018-05" db="EMBL/GenBank/DDBJ databases">
        <title>Oceanovita maritima gen. nov., sp. nov., a marine bacterium in the family Rhodobacteraceae isolated from surface seawater of Lundu port Xiamen, China.</title>
        <authorList>
            <person name="Hetharua B.H."/>
            <person name="Min D."/>
            <person name="Liao H."/>
            <person name="Tian Y."/>
        </authorList>
    </citation>
    <scope>NUCLEOTIDE SEQUENCE [LARGE SCALE GENOMIC DNA]</scope>
    <source>
        <strain evidence="7 8">FSX-11</strain>
    </source>
</reference>
<comment type="similarity">
    <text evidence="2 6">Belongs to the SURF1 family.</text>
</comment>
<evidence type="ECO:0000256" key="1">
    <source>
        <dbReference type="ARBA" id="ARBA00004370"/>
    </source>
</evidence>
<dbReference type="InterPro" id="IPR045214">
    <property type="entry name" value="Surf1/Surf4"/>
</dbReference>
<dbReference type="EMBL" id="QFVT01000004">
    <property type="protein sequence ID" value="PYC48067.1"/>
    <property type="molecule type" value="Genomic_DNA"/>
</dbReference>
<dbReference type="InterPro" id="IPR002994">
    <property type="entry name" value="Surf1/Shy1"/>
</dbReference>
<evidence type="ECO:0000256" key="3">
    <source>
        <dbReference type="ARBA" id="ARBA00022692"/>
    </source>
</evidence>
<evidence type="ECO:0000256" key="5">
    <source>
        <dbReference type="ARBA" id="ARBA00023136"/>
    </source>
</evidence>
<gene>
    <name evidence="7" type="ORF">DI396_08350</name>
</gene>
<dbReference type="GO" id="GO:0005886">
    <property type="term" value="C:plasma membrane"/>
    <property type="evidence" value="ECO:0007669"/>
    <property type="project" value="UniProtKB-SubCell"/>
</dbReference>
<protein>
    <recommendedName>
        <fullName evidence="6">SURF1-like protein</fullName>
    </recommendedName>
</protein>
<evidence type="ECO:0000256" key="2">
    <source>
        <dbReference type="ARBA" id="ARBA00007165"/>
    </source>
</evidence>
<evidence type="ECO:0000256" key="4">
    <source>
        <dbReference type="ARBA" id="ARBA00022989"/>
    </source>
</evidence>
<evidence type="ECO:0000313" key="8">
    <source>
        <dbReference type="Proteomes" id="UP000248012"/>
    </source>
</evidence>
<dbReference type="OrthoDB" id="6079986at2"/>
<dbReference type="PANTHER" id="PTHR23427:SF2">
    <property type="entry name" value="SURFEIT LOCUS PROTEIN 1"/>
    <property type="match status" value="1"/>
</dbReference>
<proteinExistence type="inferred from homology"/>
<feature type="transmembrane region" description="Helical" evidence="6">
    <location>
        <begin position="196"/>
        <end position="215"/>
    </location>
</feature>
<dbReference type="PROSITE" id="PS50895">
    <property type="entry name" value="SURF1"/>
    <property type="match status" value="1"/>
</dbReference>
<sequence length="224" mass="24610">MRRIIIPLIFGLAGAAILISLGTWQVQRLTWKEAVLADIEARISAAPVEIPAALEPEADRYLPVTATGTYGAERIRVLSSRQLYGAGYRVISPFDIGGRRILIDRGFVLERDAIPAPPAGEVTLTGNLHWPSETDKYTPAPDPKADIWFARDVPAMAAALDTDPVLLVRRTGPDGADVTPLPVDTVGIPNNHLQYALTWFSLAFIWLGMTGYFIWRIRNPLKGN</sequence>
<dbReference type="CDD" id="cd06662">
    <property type="entry name" value="SURF1"/>
    <property type="match status" value="1"/>
</dbReference>
<organism evidence="7 8">
    <name type="scientific">Litorivita pollutaquae</name>
    <dbReference type="NCBI Taxonomy" id="2200892"/>
    <lineage>
        <taxon>Bacteria</taxon>
        <taxon>Pseudomonadati</taxon>
        <taxon>Pseudomonadota</taxon>
        <taxon>Alphaproteobacteria</taxon>
        <taxon>Rhodobacterales</taxon>
        <taxon>Paracoccaceae</taxon>
        <taxon>Litorivita</taxon>
    </lineage>
</organism>
<dbReference type="PANTHER" id="PTHR23427">
    <property type="entry name" value="SURFEIT LOCUS PROTEIN"/>
    <property type="match status" value="1"/>
</dbReference>
<comment type="caution">
    <text evidence="6">Lacks conserved residue(s) required for the propagation of feature annotation.</text>
</comment>
<keyword evidence="8" id="KW-1185">Reference proteome</keyword>
<comment type="caution">
    <text evidence="7">The sequence shown here is derived from an EMBL/GenBank/DDBJ whole genome shotgun (WGS) entry which is preliminary data.</text>
</comment>
<name>A0A2V4NNT4_9RHOB</name>